<dbReference type="Gene3D" id="3.40.50.10320">
    <property type="entry name" value="LmbE-like"/>
    <property type="match status" value="1"/>
</dbReference>
<dbReference type="InterPro" id="IPR029063">
    <property type="entry name" value="SAM-dependent_MTases_sf"/>
</dbReference>
<dbReference type="GO" id="GO:0016137">
    <property type="term" value="P:glycoside metabolic process"/>
    <property type="evidence" value="ECO:0007669"/>
    <property type="project" value="UniProtKB-ARBA"/>
</dbReference>
<accession>A0A6L9XWN9</accession>
<dbReference type="Pfam" id="PF02585">
    <property type="entry name" value="PIG-L"/>
    <property type="match status" value="1"/>
</dbReference>
<reference evidence="2 3" key="1">
    <citation type="journal article" date="2014" name="J. Microbiol.">
        <title>Diaminobutyricibacter tongyongensis gen. nov., sp. nov. and Homoserinibacter gongjuensis gen. nov., sp. nov. belong to the family Microbacteriaceae.</title>
        <authorList>
            <person name="Kim S.J."/>
            <person name="Ahn J.H."/>
            <person name="Weon H.Y."/>
            <person name="Hamada M."/>
            <person name="Suzuki K."/>
            <person name="Kwon S.W."/>
        </authorList>
    </citation>
    <scope>NUCLEOTIDE SEQUENCE [LARGE SCALE GENOMIC DNA]</scope>
    <source>
        <strain evidence="2 3">NBRC 108724</strain>
    </source>
</reference>
<dbReference type="InterPro" id="IPR024078">
    <property type="entry name" value="LmbE-like_dom_sf"/>
</dbReference>
<dbReference type="PANTHER" id="PTHR12993:SF29">
    <property type="entry name" value="BLR3841 PROTEIN"/>
    <property type="match status" value="1"/>
</dbReference>
<dbReference type="Proteomes" id="UP000474967">
    <property type="component" value="Unassembled WGS sequence"/>
</dbReference>
<dbReference type="SUPFAM" id="SSF53335">
    <property type="entry name" value="S-adenosyl-L-methionine-dependent methyltransferases"/>
    <property type="match status" value="1"/>
</dbReference>
<dbReference type="GO" id="GO:0009312">
    <property type="term" value="P:oligosaccharide biosynthetic process"/>
    <property type="evidence" value="ECO:0007669"/>
    <property type="project" value="InterPro"/>
</dbReference>
<dbReference type="SUPFAM" id="SSF102588">
    <property type="entry name" value="LmbE-like"/>
    <property type="match status" value="1"/>
</dbReference>
<dbReference type="GO" id="GO:0008757">
    <property type="term" value="F:S-adenosylmethionine-dependent methyltransferase activity"/>
    <property type="evidence" value="ECO:0007669"/>
    <property type="project" value="InterPro"/>
</dbReference>
<keyword evidence="1" id="KW-0862">Zinc</keyword>
<organism evidence="2 3">
    <name type="scientific">Leifsonia tongyongensis</name>
    <dbReference type="NCBI Taxonomy" id="1268043"/>
    <lineage>
        <taxon>Bacteria</taxon>
        <taxon>Bacillati</taxon>
        <taxon>Actinomycetota</taxon>
        <taxon>Actinomycetes</taxon>
        <taxon>Micrococcales</taxon>
        <taxon>Microbacteriaceae</taxon>
        <taxon>Leifsonia</taxon>
    </lineage>
</organism>
<evidence type="ECO:0000313" key="2">
    <source>
        <dbReference type="EMBL" id="NEN05438.1"/>
    </source>
</evidence>
<comment type="caution">
    <text evidence="2">The sequence shown here is derived from an EMBL/GenBank/DDBJ whole genome shotgun (WGS) entry which is preliminary data.</text>
</comment>
<gene>
    <name evidence="2" type="ORF">G3T36_06100</name>
</gene>
<keyword evidence="2" id="KW-0489">Methyltransferase</keyword>
<name>A0A6L9XWN9_9MICO</name>
<dbReference type="InterPro" id="IPR003737">
    <property type="entry name" value="GlcNAc_PI_deacetylase-related"/>
</dbReference>
<proteinExistence type="predicted"/>
<dbReference type="AlphaFoldDB" id="A0A6L9XWN9"/>
<dbReference type="EMBL" id="JAAGWY010000001">
    <property type="protein sequence ID" value="NEN05438.1"/>
    <property type="molecule type" value="Genomic_DNA"/>
</dbReference>
<dbReference type="GO" id="GO:0032259">
    <property type="term" value="P:methylation"/>
    <property type="evidence" value="ECO:0007669"/>
    <property type="project" value="UniProtKB-KW"/>
</dbReference>
<dbReference type="PANTHER" id="PTHR12993">
    <property type="entry name" value="N-ACETYLGLUCOSAMINYL-PHOSPHATIDYLINOSITOL DE-N-ACETYLASE-RELATED"/>
    <property type="match status" value="1"/>
</dbReference>
<evidence type="ECO:0000313" key="3">
    <source>
        <dbReference type="Proteomes" id="UP000474967"/>
    </source>
</evidence>
<dbReference type="Gene3D" id="3.40.50.150">
    <property type="entry name" value="Vaccinia Virus protein VP39"/>
    <property type="match status" value="1"/>
</dbReference>
<keyword evidence="3" id="KW-1185">Reference proteome</keyword>
<dbReference type="CDD" id="cd02440">
    <property type="entry name" value="AdoMet_MTases"/>
    <property type="match status" value="1"/>
</dbReference>
<evidence type="ECO:0000256" key="1">
    <source>
        <dbReference type="ARBA" id="ARBA00022833"/>
    </source>
</evidence>
<sequence>MVTFDARAAVTSPEAWDECAEWAGIPTFDGTEFGALDQVVVFSAHADDETLGAGGLLARVAGHGIPVRVVVATGGSERIAELRDALSELGVPAEVEALGLTDGDLKNESDRLRAHVESVLSGCTDRWLVLAPWPGDRHGDHRTLGREVGEILQATNATLLFYPVWLWQWGTPDDVPWARLIDAALSAQEQQIKAAAIDRFTSQLESPSNPSGVLTPEFVLHAATAPEVLIRPEWSVNDAHFEDLHRRLGDPWSVRTDWYERRKRALTVASLPRERYGRALELGCSIGETTASLAERCDALVAVDHAAAAVATASERVADFAQVSVERMRIPAAWPDGDFDLIVISELAYYLAADQWERTIDRCRESLAPRGNVLLCHWLGDSDDFAQTGEAAHEAFRARSGLTQVVAHREPGFLLEVFA</sequence>
<protein>
    <submittedName>
        <fullName evidence="2">Methyltransferase domain-containing protein</fullName>
    </submittedName>
</protein>
<keyword evidence="2" id="KW-0808">Transferase</keyword>
<dbReference type="Pfam" id="PF05401">
    <property type="entry name" value="NodS"/>
    <property type="match status" value="1"/>
</dbReference>
<dbReference type="InterPro" id="IPR008715">
    <property type="entry name" value="SAM-MeTfrase_NodS-like"/>
</dbReference>
<dbReference type="GO" id="GO:0016811">
    <property type="term" value="F:hydrolase activity, acting on carbon-nitrogen (but not peptide) bonds, in linear amides"/>
    <property type="evidence" value="ECO:0007669"/>
    <property type="project" value="TreeGrafter"/>
</dbReference>